<evidence type="ECO:0000313" key="2">
    <source>
        <dbReference type="EMBL" id="MPL71883.1"/>
    </source>
</evidence>
<comment type="caution">
    <text evidence="2">The sequence shown here is derived from an EMBL/GenBank/DDBJ whole genome shotgun (WGS) entry which is preliminary data.</text>
</comment>
<dbReference type="AlphaFoldDB" id="A0A644TY42"/>
<evidence type="ECO:0000259" key="1">
    <source>
        <dbReference type="Pfam" id="PF02026"/>
    </source>
</evidence>
<accession>A0A644TY42</accession>
<sequence length="113" mass="13003">MKKAEKIAMVCHEANRAYCRSIGDNSQQPWSKAPEWQRVSAIKGVEFHLKNPDAKPEDSHNSWMAEKVRDGWKYGKVKNPDKKQHPCMVPYSKLPLSQRRKDALFIAVVNALK</sequence>
<dbReference type="InterPro" id="IPR003032">
    <property type="entry name" value="Ryanodine_rcpt"/>
</dbReference>
<feature type="domain" description="Ryanodine receptor Ryr" evidence="1">
    <location>
        <begin position="57"/>
        <end position="102"/>
    </location>
</feature>
<reference evidence="2" key="1">
    <citation type="submission" date="2019-08" db="EMBL/GenBank/DDBJ databases">
        <authorList>
            <person name="Kucharzyk K."/>
            <person name="Murdoch R.W."/>
            <person name="Higgins S."/>
            <person name="Loffler F."/>
        </authorList>
    </citation>
    <scope>NUCLEOTIDE SEQUENCE</scope>
</reference>
<protein>
    <recommendedName>
        <fullName evidence="1">Ryanodine receptor Ryr domain-containing protein</fullName>
    </recommendedName>
</protein>
<dbReference type="EMBL" id="VSSQ01000062">
    <property type="protein sequence ID" value="MPL71883.1"/>
    <property type="molecule type" value="Genomic_DNA"/>
</dbReference>
<proteinExistence type="predicted"/>
<dbReference type="Gene3D" id="6.20.350.10">
    <property type="match status" value="1"/>
</dbReference>
<gene>
    <name evidence="2" type="ORF">SDC9_17662</name>
</gene>
<dbReference type="Pfam" id="PF02026">
    <property type="entry name" value="RyR"/>
    <property type="match status" value="1"/>
</dbReference>
<name>A0A644TY42_9ZZZZ</name>
<organism evidence="2">
    <name type="scientific">bioreactor metagenome</name>
    <dbReference type="NCBI Taxonomy" id="1076179"/>
    <lineage>
        <taxon>unclassified sequences</taxon>
        <taxon>metagenomes</taxon>
        <taxon>ecological metagenomes</taxon>
    </lineage>
</organism>